<keyword evidence="1" id="KW-0732">Signal</keyword>
<evidence type="ECO:0000256" key="1">
    <source>
        <dbReference type="SAM" id="SignalP"/>
    </source>
</evidence>
<accession>A0A5A4PWD9</accession>
<dbReference type="EMBL" id="LC424938">
    <property type="protein sequence ID" value="BBG43639.1"/>
    <property type="molecule type" value="mRNA"/>
</dbReference>
<evidence type="ECO:0000313" key="2">
    <source>
        <dbReference type="EMBL" id="BBG43639.1"/>
    </source>
</evidence>
<dbReference type="AlphaFoldDB" id="A0A5A4PWD9"/>
<protein>
    <submittedName>
        <fullName evidence="2">Luciferase 3</fullName>
    </submittedName>
</protein>
<organism evidence="2">
    <name type="scientific">Odontosyllis undecimdonta</name>
    <dbReference type="NCBI Taxonomy" id="2203390"/>
    <lineage>
        <taxon>Eukaryota</taxon>
        <taxon>Metazoa</taxon>
        <taxon>Spiralia</taxon>
        <taxon>Lophotrochozoa</taxon>
        <taxon>Annelida</taxon>
        <taxon>Polychaeta</taxon>
        <taxon>Errantia</taxon>
        <taxon>Phyllodocida</taxon>
        <taxon>Syllidae</taxon>
        <taxon>Odontosyllis</taxon>
    </lineage>
</organism>
<proteinExistence type="evidence at transcript level"/>
<feature type="chain" id="PRO_5022985967" evidence="1">
    <location>
        <begin position="20"/>
        <end position="327"/>
    </location>
</feature>
<sequence>MKVGLYLGLGFSLAVTGLALEATIGRCLKLVPNWSEQDCTPFTDTLYAEFNKIWAGDYLDVFAEWLTSVIPPEWTDEEVMAFCVKRECHTNQAMVDYMHIYGNAPYCMEQTPEQWLDDRFWIRCEVKANRSRELQPSEFAVYFCYESLREKVPTVDCPADLYNPERQTVQQLQKAKEIIGDADEGSEQWWVGVMRSISDASKDNNGHPAMKYGWIINMQNDTFVVPLWSPYQGPTVPIASDITEMKRAITSGGTIHLGGVRSFNCATDDDCAICPEFGNLGNPLENIVMVQQYPLLFVGLTSTSDGITLLKDALIAEANKRWKSKGI</sequence>
<name>A0A5A4PWD9_9ANNE</name>
<reference evidence="2" key="1">
    <citation type="journal article" date="2019" name="Sci. Rep.">
        <title>Luciferase gene of a Caribbean fireworm (Syllidae) from Puerto Rico.</title>
        <authorList>
            <person name="Mitani Y."/>
            <person name="Yasuno R."/>
            <person name="Futahashi R."/>
            <person name="Oakley T.H."/>
            <person name="Ohmiya Y."/>
        </authorList>
    </citation>
    <scope>NUCLEOTIDE SEQUENCE</scope>
</reference>
<feature type="signal peptide" evidence="1">
    <location>
        <begin position="1"/>
        <end position="19"/>
    </location>
</feature>
<gene>
    <name evidence="2" type="primary">Luc3</name>
</gene>